<feature type="chain" id="PRO_5023861100" evidence="5">
    <location>
        <begin position="35"/>
        <end position="2471"/>
    </location>
</feature>
<dbReference type="PANTHER" id="PTHR12338">
    <property type="entry name" value="AUTOTRANSPORTER"/>
    <property type="match status" value="1"/>
</dbReference>
<keyword evidence="3 5" id="KW-0732">Signal</keyword>
<evidence type="ECO:0000256" key="5">
    <source>
        <dbReference type="SAM" id="SignalP"/>
    </source>
</evidence>
<dbReference type="InterPro" id="IPR011050">
    <property type="entry name" value="Pectin_lyase_fold/virulence"/>
</dbReference>
<dbReference type="EMBL" id="CP044222">
    <property type="protein sequence ID" value="QEW06793.1"/>
    <property type="molecule type" value="Genomic_DNA"/>
</dbReference>
<dbReference type="SMART" id="SM00912">
    <property type="entry name" value="Haemagg_act"/>
    <property type="match status" value="1"/>
</dbReference>
<dbReference type="InterPro" id="IPR050909">
    <property type="entry name" value="Bact_Autotransporter_VF"/>
</dbReference>
<accession>A0A5J6LED0</accession>
<sequence>MKKNRKYNASVWAFTPRLLPLLIASAISPMTVIAAPDANELPNGGQIVNGQGAISQAGNVMNVQQNTQNMITNWNSFNVGSQATVNFHQPGASSTVLNRVTSGDPSQIHGQINANGNVIIANPAGVMFGQSARVDVGGLMAAGQDIADQDFVEGNLQLDKMSAGGQVINQGQIHTRSGGFVILAADQVSNSGRIEAPEGTVALLAGEQARVELTAGGLIGIRVDGETATAAIQNTGVLVSDGGKVLIQSRQATGALAAAVNQTGIIRANSVAENEGRIIIDGGQGDVLLAGRIEASGLESGQSGGFISATGDRVLISGELDANGANAGGEVYLGGGWQGQDSAIAEARQVHLDTGSTVAADATVNGEGGEVVLWSSEVTTHAGVISARGAGEGQGGAVETSSRGALGVTGEVDVSAPEGQGGLWLLDPANITVVSPGGDPWNGGGTGDVSVSNTSIQNSLNTGSNVTLQADNNITIAANISKTAGGDASLTFAAGAGIILNTGIDISATTGRLHLEFGTTSPSTGTAFINGRLATNGGSVTFWKDAQLGTSNPVSTQITGTVGGIGPYTSGNILFKQDLLLAAGDANVTLGAQGKSDGGFTGLGGNIRIDGDIYSVAAVNQLLRPQTLTLDTRGTAAGAIVLGSDTSNFVGGNGQSALRQLNFLGPQAITLNASVINLLSPSGAVITAGSTLGTPELQLNAAHTVININGGTVSGVTGYTDYVQDTFDIRGMNTAESLVINSDRSIKILNQQIVAERAAGMDVILNPYVDESALGGAVIMLEAAIHSNGGNIYLGGVSDQVNTGVVNNADVDRFAVGFAGDSDSRTDGVYLQNVQLDSQGDTADGLINLSGRAPLVQSAGAGVRIAGAATRIESGRNDIQVIGRVTTQTNAGNKDGVIIGEGSAARSLLATSSGNLIIEGDASAVVNPSGGTRYNGLMLSSGVLLRTETGDIQLTGRGGGGNQNFIQENHGIRMEDLNTSVISESGNILLLGASGGKTSDQGENSYGIYAAGNAMYIGRDQNRSTAAGDIVFIGDSMQFVNTSDQRLQVSSSGHLVIRPEHDDTNIHLGSAGVRPELNGVSTLYLGENWFNGSAVGVFLPGPVVTASNVSTNVQQLSIQGNAGGAFTLVIGEQETAAITYTTDLTALRDQIQTAIQGLSGHEGATVSISGSNLRINFTAAPASLVVAGGDTRGFEAITLGRSDLTGQIQVNAPTTFRDDVTFLSDAHGTDYQANMVINSALTVQRQPNSTQHGLLTLVANALDKRALVAKGLITANQLNLLGAGQFIATASNQIAGFSAEVEGDVTLRNNQSLQITENESLWLDAIDYAGNPVLTTPTAQTTTGITLTGGRQLEVLLDTGDLRQSENVFVESGKVSLVTGGGRIIQENNAIIRAANLWLSATTGISALHSDNEVDALAGNFTGSAGLEFSNAQTLSIDGVSIDQYRADTASTSLEGQVNATESDRNGLRGATGASGGTLAVVVRQGDLLQGATEGSSQLRAQRAVLLADQGSLLLQNQTNQISTLTAKVNADNEDITVFNAQAMTLGSVTGLSEALITGGTQVGAQATEGGNITLATVNGTLTVARDVMTLGSGNIDLRAGGTASNLAIVPESGQLASISSGSGQIQLLAGQSITTQSTSDASAEVSTTGTVMLQAGSAIGSQQNRIELSGVDTLAATAGNGSIWLRSLGTDPIILGQVNALNSAQLVGGAVTDLAGLITQQGNGNITLTTQGGDIRVVSALNANGSGYVDLRTAGTGNIDINGATITSATGTLQLVAGGAIGTNTLTGTQAELATAGQVLLSSGGQIGTETQRIEIASAAQLASQSLGSQFIAHSGDDLAISQVNAVNSSSELDRSVTSLSGMNAGQGSVIDLDVDQALSLNAGISTTTTAGIVRLAAASISQLLDSGSEILTQGLQLISRVGDLRLENTQNSVTTLAARAAAGASYTNLGNLQIDTVSGVQGITAATDITLRSVEGDLTLLQALDADQTAGVITLQALQGGVQSGNAAISADALRLVAAQSSDLSHAGNQLNRVAVRLSQTHADFELVNQSGFTLDRVITSLGHSESQGQTDGILTAGGNINLRISGSGDLQLAQQLSTGSRQQGRVSLNAADGSLLRTATAGMITANQLQLQASGDALLTQPQNALNTASTTLFRTENANQVAVLAADLGGDLMFAGLGSLEVGQVLTDGVQADNVWIRAQQDLRLTQSVVADATGLRPVILSAGNQFFNQTGQGADAIQAQGGWLIYEQSVDGFTQRLAGLVPDFSFFSTSYDLQRPGNVSLMGNGYLVGTPIADPEQYLRLPGTENNTSGNPLTEGAASQQPSPLQVSLAPVVESDPDTSYGMTLSVLPAESGFASLTTHSTGGRTLVAPVAMQVSADKPFQTLLGRILGDAELIGVSLVDGSPLPDTLQLLGKGPSLRLVGSLPLSSSPLVVRLSMQNPQTEEAQWVDILIEVTAAEDNAETTTI</sequence>
<dbReference type="InterPro" id="IPR012334">
    <property type="entry name" value="Pectin_lyas_fold"/>
</dbReference>
<dbReference type="SUPFAM" id="SSF51126">
    <property type="entry name" value="Pectin lyase-like"/>
    <property type="match status" value="1"/>
</dbReference>
<name>A0A5J6LED0_9GAMM</name>
<dbReference type="Pfam" id="PF05860">
    <property type="entry name" value="TPS"/>
    <property type="match status" value="1"/>
</dbReference>
<evidence type="ECO:0000256" key="4">
    <source>
        <dbReference type="SAM" id="MobiDB-lite"/>
    </source>
</evidence>
<dbReference type="InterPro" id="IPR008638">
    <property type="entry name" value="FhaB/CdiA-like_TPS"/>
</dbReference>
<organism evidence="7 8">
    <name type="scientific">Nitrincola iocasae</name>
    <dbReference type="NCBI Taxonomy" id="2614693"/>
    <lineage>
        <taxon>Bacteria</taxon>
        <taxon>Pseudomonadati</taxon>
        <taxon>Pseudomonadota</taxon>
        <taxon>Gammaproteobacteria</taxon>
        <taxon>Oceanospirillales</taxon>
        <taxon>Oceanospirillaceae</taxon>
        <taxon>Nitrincola</taxon>
    </lineage>
</organism>
<feature type="region of interest" description="Disordered" evidence="4">
    <location>
        <begin position="2305"/>
        <end position="2328"/>
    </location>
</feature>
<feature type="signal peptide" evidence="5">
    <location>
        <begin position="1"/>
        <end position="34"/>
    </location>
</feature>
<dbReference type="Proteomes" id="UP000325606">
    <property type="component" value="Chromosome"/>
</dbReference>
<dbReference type="PANTHER" id="PTHR12338:SF8">
    <property type="entry name" value="HEME_HEMOPEXIN-BINDING PROTEIN"/>
    <property type="match status" value="1"/>
</dbReference>
<dbReference type="RefSeq" id="WP_151055578.1">
    <property type="nucleotide sequence ID" value="NZ_CP044222.1"/>
</dbReference>
<evidence type="ECO:0000259" key="6">
    <source>
        <dbReference type="SMART" id="SM00912"/>
    </source>
</evidence>
<proteinExistence type="predicted"/>
<dbReference type="NCBIfam" id="TIGR01901">
    <property type="entry name" value="adhes_NPXG"/>
    <property type="match status" value="1"/>
</dbReference>
<evidence type="ECO:0000256" key="2">
    <source>
        <dbReference type="ARBA" id="ARBA00022525"/>
    </source>
</evidence>
<feature type="compositionally biased region" description="Polar residues" evidence="4">
    <location>
        <begin position="2309"/>
        <end position="2328"/>
    </location>
</feature>
<feature type="domain" description="Filamentous haemagglutinin FhaB/tRNA nuclease CdiA-like TPS" evidence="6">
    <location>
        <begin position="38"/>
        <end position="150"/>
    </location>
</feature>
<dbReference type="Gene3D" id="2.160.20.10">
    <property type="entry name" value="Single-stranded right-handed beta-helix, Pectin lyase-like"/>
    <property type="match status" value="1"/>
</dbReference>
<keyword evidence="2" id="KW-0964">Secreted</keyword>
<comment type="subcellular location">
    <subcellularLocation>
        <location evidence="1">Secreted</location>
    </subcellularLocation>
</comment>
<reference evidence="7 8" key="1">
    <citation type="submission" date="2019-09" db="EMBL/GenBank/DDBJ databases">
        <title>Nitrincola iocasae sp. nov., a bacterium isolated from the sediment collected at a cold seep field in South China Sea.</title>
        <authorList>
            <person name="Zhang H."/>
            <person name="Wang H."/>
            <person name="Li C."/>
        </authorList>
    </citation>
    <scope>NUCLEOTIDE SEQUENCE [LARGE SCALE GENOMIC DNA]</scope>
    <source>
        <strain evidence="7 8">KXZD1103</strain>
    </source>
</reference>
<gene>
    <name evidence="7" type="ORF">F5I99_09915</name>
</gene>
<dbReference type="GO" id="GO:0005576">
    <property type="term" value="C:extracellular region"/>
    <property type="evidence" value="ECO:0007669"/>
    <property type="project" value="UniProtKB-SubCell"/>
</dbReference>
<protein>
    <submittedName>
        <fullName evidence="7">Filamentous hemagglutinin N-terminal domain-containing protein</fullName>
    </submittedName>
</protein>
<keyword evidence="8" id="KW-1185">Reference proteome</keyword>
<dbReference type="KEGG" id="nik:F5I99_09915"/>
<evidence type="ECO:0000256" key="3">
    <source>
        <dbReference type="ARBA" id="ARBA00022729"/>
    </source>
</evidence>
<evidence type="ECO:0000256" key="1">
    <source>
        <dbReference type="ARBA" id="ARBA00004613"/>
    </source>
</evidence>
<evidence type="ECO:0000313" key="7">
    <source>
        <dbReference type="EMBL" id="QEW06793.1"/>
    </source>
</evidence>
<evidence type="ECO:0000313" key="8">
    <source>
        <dbReference type="Proteomes" id="UP000325606"/>
    </source>
</evidence>